<comment type="caution">
    <text evidence="4">The sequence shown here is derived from an EMBL/GenBank/DDBJ whole genome shotgun (WGS) entry which is preliminary data.</text>
</comment>
<dbReference type="Pfam" id="PF14016">
    <property type="entry name" value="DUF4232"/>
    <property type="match status" value="1"/>
</dbReference>
<keyword evidence="2" id="KW-0732">Signal</keyword>
<evidence type="ECO:0000256" key="1">
    <source>
        <dbReference type="SAM" id="MobiDB-lite"/>
    </source>
</evidence>
<organism evidence="4 5">
    <name type="scientific">Streptomyces johnsoniae</name>
    <dbReference type="NCBI Taxonomy" id="3075532"/>
    <lineage>
        <taxon>Bacteria</taxon>
        <taxon>Bacillati</taxon>
        <taxon>Actinomycetota</taxon>
        <taxon>Actinomycetes</taxon>
        <taxon>Kitasatosporales</taxon>
        <taxon>Streptomycetaceae</taxon>
        <taxon>Streptomyces</taxon>
    </lineage>
</organism>
<protein>
    <submittedName>
        <fullName evidence="4">DUF4232 domain-containing protein</fullName>
    </submittedName>
</protein>
<dbReference type="EMBL" id="JAVREV010000004">
    <property type="protein sequence ID" value="MDT0442628.1"/>
    <property type="molecule type" value="Genomic_DNA"/>
</dbReference>
<accession>A0ABU2S0U8</accession>
<evidence type="ECO:0000313" key="5">
    <source>
        <dbReference type="Proteomes" id="UP001183615"/>
    </source>
</evidence>
<name>A0ABU2S0U8_9ACTN</name>
<feature type="domain" description="DUF4232" evidence="3">
    <location>
        <begin position="108"/>
        <end position="234"/>
    </location>
</feature>
<feature type="compositionally biased region" description="Basic and acidic residues" evidence="1">
    <location>
        <begin position="35"/>
        <end position="55"/>
    </location>
</feature>
<evidence type="ECO:0000259" key="3">
    <source>
        <dbReference type="Pfam" id="PF14016"/>
    </source>
</evidence>
<gene>
    <name evidence="4" type="ORF">RM779_08460</name>
</gene>
<feature type="region of interest" description="Disordered" evidence="1">
    <location>
        <begin position="147"/>
        <end position="169"/>
    </location>
</feature>
<sequence>MASHSLRTAALAALAALTVLVAGGCAGSDDTDDTAGSRDASDTAAEERSAERDGGPAEADPATEEAEPLPDTSGSGSGSGEEEDSDRENTAEDGSGPPPAAAGDPAWCSPDALSASLNPLSPGAGNRYAALVLTNTSDSACRTQGWPGLQLTAQDGDDIPTTTVRDDSAAPQVLTVEPGGSAWAQLHWSAVPGEQDPADGNCGPDPAGLAVIPPDEYSPTSAEWDFGSVCGAGRIEALPLAAGTGPAR</sequence>
<dbReference type="Proteomes" id="UP001183615">
    <property type="component" value="Unassembled WGS sequence"/>
</dbReference>
<dbReference type="PROSITE" id="PS51257">
    <property type="entry name" value="PROKAR_LIPOPROTEIN"/>
    <property type="match status" value="1"/>
</dbReference>
<proteinExistence type="predicted"/>
<dbReference type="InterPro" id="IPR025326">
    <property type="entry name" value="DUF4232"/>
</dbReference>
<evidence type="ECO:0000313" key="4">
    <source>
        <dbReference type="EMBL" id="MDT0442628.1"/>
    </source>
</evidence>
<keyword evidence="5" id="KW-1185">Reference proteome</keyword>
<feature type="chain" id="PRO_5047533484" evidence="2">
    <location>
        <begin position="22"/>
        <end position="248"/>
    </location>
</feature>
<feature type="signal peptide" evidence="2">
    <location>
        <begin position="1"/>
        <end position="21"/>
    </location>
</feature>
<dbReference type="RefSeq" id="WP_311617053.1">
    <property type="nucleotide sequence ID" value="NZ_JAVREV010000004.1"/>
</dbReference>
<reference evidence="5" key="1">
    <citation type="submission" date="2023-07" db="EMBL/GenBank/DDBJ databases">
        <title>30 novel species of actinomycetes from the DSMZ collection.</title>
        <authorList>
            <person name="Nouioui I."/>
        </authorList>
    </citation>
    <scope>NUCLEOTIDE SEQUENCE [LARGE SCALE GENOMIC DNA]</scope>
    <source>
        <strain evidence="5">DSM 41886</strain>
    </source>
</reference>
<evidence type="ECO:0000256" key="2">
    <source>
        <dbReference type="SAM" id="SignalP"/>
    </source>
</evidence>
<feature type="region of interest" description="Disordered" evidence="1">
    <location>
        <begin position="24"/>
        <end position="112"/>
    </location>
</feature>